<accession>A0A0B1SR09</accession>
<dbReference type="AlphaFoldDB" id="A0A0B1SR09"/>
<name>A0A0B1SR09_OESDE</name>
<gene>
    <name evidence="1" type="ORF">OESDEN_12485</name>
</gene>
<sequence>MHQKRASRTPRSRRPVVAKTLLKSIEYLDYPEFLDKHFQKIEPGVSQPHA</sequence>
<reference evidence="1 2" key="1">
    <citation type="submission" date="2014-03" db="EMBL/GenBank/DDBJ databases">
        <title>Draft genome of the hookworm Oesophagostomum dentatum.</title>
        <authorList>
            <person name="Mitreva M."/>
        </authorList>
    </citation>
    <scope>NUCLEOTIDE SEQUENCE [LARGE SCALE GENOMIC DNA]</scope>
    <source>
        <strain evidence="1 2">OD-Hann</strain>
    </source>
</reference>
<evidence type="ECO:0000313" key="2">
    <source>
        <dbReference type="Proteomes" id="UP000053660"/>
    </source>
</evidence>
<keyword evidence="2" id="KW-1185">Reference proteome</keyword>
<evidence type="ECO:0000313" key="1">
    <source>
        <dbReference type="EMBL" id="KHJ87733.1"/>
    </source>
</evidence>
<dbReference type="Proteomes" id="UP000053660">
    <property type="component" value="Unassembled WGS sequence"/>
</dbReference>
<proteinExistence type="predicted"/>
<protein>
    <submittedName>
        <fullName evidence="1">Uncharacterized protein</fullName>
    </submittedName>
</protein>
<dbReference type="EMBL" id="KN557141">
    <property type="protein sequence ID" value="KHJ87733.1"/>
    <property type="molecule type" value="Genomic_DNA"/>
</dbReference>
<organism evidence="1 2">
    <name type="scientific">Oesophagostomum dentatum</name>
    <name type="common">Nodular worm</name>
    <dbReference type="NCBI Taxonomy" id="61180"/>
    <lineage>
        <taxon>Eukaryota</taxon>
        <taxon>Metazoa</taxon>
        <taxon>Ecdysozoa</taxon>
        <taxon>Nematoda</taxon>
        <taxon>Chromadorea</taxon>
        <taxon>Rhabditida</taxon>
        <taxon>Rhabditina</taxon>
        <taxon>Rhabditomorpha</taxon>
        <taxon>Strongyloidea</taxon>
        <taxon>Strongylidae</taxon>
        <taxon>Oesophagostomum</taxon>
    </lineage>
</organism>